<feature type="domain" description="CD80-like immunoglobulin C2-set" evidence="2">
    <location>
        <begin position="7"/>
        <end position="70"/>
    </location>
</feature>
<accession>A0A8B6FGC1</accession>
<dbReference type="InterPro" id="IPR036179">
    <property type="entry name" value="Ig-like_dom_sf"/>
</dbReference>
<organism evidence="3 4">
    <name type="scientific">Mytilus galloprovincialis</name>
    <name type="common">Mediterranean mussel</name>
    <dbReference type="NCBI Taxonomy" id="29158"/>
    <lineage>
        <taxon>Eukaryota</taxon>
        <taxon>Metazoa</taxon>
        <taxon>Spiralia</taxon>
        <taxon>Lophotrochozoa</taxon>
        <taxon>Mollusca</taxon>
        <taxon>Bivalvia</taxon>
        <taxon>Autobranchia</taxon>
        <taxon>Pteriomorphia</taxon>
        <taxon>Mytilida</taxon>
        <taxon>Mytiloidea</taxon>
        <taxon>Mytilidae</taxon>
        <taxon>Mytilinae</taxon>
        <taxon>Mytilus</taxon>
    </lineage>
</organism>
<sequence length="82" mass="9218">PVTSVTLTPNDDKNEVQIITEEKQVFNCTTDASRPAARIEWYIGGVNVTKQTQSRIIQQDDDMFVSASELVYGKKMIIQSIL</sequence>
<dbReference type="InterPro" id="IPR013162">
    <property type="entry name" value="CD80_C2-set"/>
</dbReference>
<reference evidence="3" key="1">
    <citation type="submission" date="2018-11" db="EMBL/GenBank/DDBJ databases">
        <authorList>
            <person name="Alioto T."/>
            <person name="Alioto T."/>
        </authorList>
    </citation>
    <scope>NUCLEOTIDE SEQUENCE</scope>
</reference>
<dbReference type="Gene3D" id="2.60.40.10">
    <property type="entry name" value="Immunoglobulins"/>
    <property type="match status" value="1"/>
</dbReference>
<dbReference type="InterPro" id="IPR013783">
    <property type="entry name" value="Ig-like_fold"/>
</dbReference>
<keyword evidence="4" id="KW-1185">Reference proteome</keyword>
<dbReference type="Pfam" id="PF08205">
    <property type="entry name" value="C2-set_2"/>
    <property type="match status" value="1"/>
</dbReference>
<evidence type="ECO:0000259" key="2">
    <source>
        <dbReference type="Pfam" id="PF08205"/>
    </source>
</evidence>
<dbReference type="AlphaFoldDB" id="A0A8B6FGC1"/>
<keyword evidence="1" id="KW-1015">Disulfide bond</keyword>
<protein>
    <recommendedName>
        <fullName evidence="2">CD80-like immunoglobulin C2-set domain-containing protein</fullName>
    </recommendedName>
</protein>
<dbReference type="OrthoDB" id="10028801at2759"/>
<dbReference type="SUPFAM" id="SSF48726">
    <property type="entry name" value="Immunoglobulin"/>
    <property type="match status" value="1"/>
</dbReference>
<comment type="caution">
    <text evidence="3">The sequence shown here is derived from an EMBL/GenBank/DDBJ whole genome shotgun (WGS) entry which is preliminary data.</text>
</comment>
<dbReference type="Proteomes" id="UP000596742">
    <property type="component" value="Unassembled WGS sequence"/>
</dbReference>
<proteinExistence type="predicted"/>
<evidence type="ECO:0000313" key="4">
    <source>
        <dbReference type="Proteomes" id="UP000596742"/>
    </source>
</evidence>
<gene>
    <name evidence="3" type="ORF">MGAL_10B076670</name>
</gene>
<dbReference type="EMBL" id="UYJE01006692">
    <property type="protein sequence ID" value="VDI48084.1"/>
    <property type="molecule type" value="Genomic_DNA"/>
</dbReference>
<feature type="non-terminal residue" evidence="3">
    <location>
        <position position="1"/>
    </location>
</feature>
<evidence type="ECO:0000313" key="3">
    <source>
        <dbReference type="EMBL" id="VDI48084.1"/>
    </source>
</evidence>
<evidence type="ECO:0000256" key="1">
    <source>
        <dbReference type="ARBA" id="ARBA00023157"/>
    </source>
</evidence>
<name>A0A8B6FGC1_MYTGA</name>